<dbReference type="Proteomes" id="UP001165122">
    <property type="component" value="Unassembled WGS sequence"/>
</dbReference>
<organism evidence="2 3">
    <name type="scientific">Triparma laevis f. longispina</name>
    <dbReference type="NCBI Taxonomy" id="1714387"/>
    <lineage>
        <taxon>Eukaryota</taxon>
        <taxon>Sar</taxon>
        <taxon>Stramenopiles</taxon>
        <taxon>Ochrophyta</taxon>
        <taxon>Bolidophyceae</taxon>
        <taxon>Parmales</taxon>
        <taxon>Triparmaceae</taxon>
        <taxon>Triparma</taxon>
    </lineage>
</organism>
<dbReference type="AlphaFoldDB" id="A0A9W6ZR94"/>
<evidence type="ECO:0000313" key="2">
    <source>
        <dbReference type="EMBL" id="GMH57876.1"/>
    </source>
</evidence>
<keyword evidence="3" id="KW-1185">Reference proteome</keyword>
<reference evidence="3" key="1">
    <citation type="journal article" date="2023" name="Commun. Biol.">
        <title>Genome analysis of Parmales, the sister group of diatoms, reveals the evolutionary specialization of diatoms from phago-mixotrophs to photoautotrophs.</title>
        <authorList>
            <person name="Ban H."/>
            <person name="Sato S."/>
            <person name="Yoshikawa S."/>
            <person name="Yamada K."/>
            <person name="Nakamura Y."/>
            <person name="Ichinomiya M."/>
            <person name="Sato N."/>
            <person name="Blanc-Mathieu R."/>
            <person name="Endo H."/>
            <person name="Kuwata A."/>
            <person name="Ogata H."/>
        </authorList>
    </citation>
    <scope>NUCLEOTIDE SEQUENCE [LARGE SCALE GENOMIC DNA]</scope>
    <source>
        <strain evidence="3">NIES 3700</strain>
    </source>
</reference>
<evidence type="ECO:0000313" key="3">
    <source>
        <dbReference type="Proteomes" id="UP001165122"/>
    </source>
</evidence>
<protein>
    <submittedName>
        <fullName evidence="2">Uncharacterized protein</fullName>
    </submittedName>
</protein>
<feature type="compositionally biased region" description="Low complexity" evidence="1">
    <location>
        <begin position="45"/>
        <end position="55"/>
    </location>
</feature>
<proteinExistence type="predicted"/>
<dbReference type="EMBL" id="BRXW01000473">
    <property type="protein sequence ID" value="GMH57876.1"/>
    <property type="molecule type" value="Genomic_DNA"/>
</dbReference>
<name>A0A9W6ZR94_9STRA</name>
<accession>A0A9W6ZR94</accession>
<feature type="region of interest" description="Disordered" evidence="1">
    <location>
        <begin position="1"/>
        <end position="55"/>
    </location>
</feature>
<feature type="compositionally biased region" description="Polar residues" evidence="1">
    <location>
        <begin position="1"/>
        <end position="17"/>
    </location>
</feature>
<evidence type="ECO:0000256" key="1">
    <source>
        <dbReference type="SAM" id="MobiDB-lite"/>
    </source>
</evidence>
<comment type="caution">
    <text evidence="2">The sequence shown here is derived from an EMBL/GenBank/DDBJ whole genome shotgun (WGS) entry which is preliminary data.</text>
</comment>
<sequence length="119" mass="13231">MSKSVASEYNDSRQSGYMSGKRGSEDERNEDEESISEVSAAENLPASTTVSTAPTVTDQFTFTPEFRRHFIDFVPGNTLMRLRLATKGWNATADVFIDEGMRNGEIIVHDGKDVAWFSS</sequence>
<gene>
    <name evidence="2" type="ORF">TrLO_g13685</name>
</gene>